<dbReference type="InterPro" id="IPR001041">
    <property type="entry name" value="2Fe-2S_ferredoxin-type"/>
</dbReference>
<feature type="domain" description="2Fe-2S ferredoxin-type" evidence="1">
    <location>
        <begin position="2"/>
        <end position="80"/>
    </location>
</feature>
<evidence type="ECO:0000259" key="1">
    <source>
        <dbReference type="PROSITE" id="PS51085"/>
    </source>
</evidence>
<dbReference type="GO" id="GO:0042773">
    <property type="term" value="P:ATP synthesis coupled electron transport"/>
    <property type="evidence" value="ECO:0007669"/>
    <property type="project" value="InterPro"/>
</dbReference>
<reference evidence="3" key="1">
    <citation type="journal article" date="2015" name="Nature">
        <title>Complex archaea that bridge the gap between prokaryotes and eukaryotes.</title>
        <authorList>
            <person name="Spang A."/>
            <person name="Saw J.H."/>
            <person name="Jorgensen S.L."/>
            <person name="Zaremba-Niedzwiedzka K."/>
            <person name="Martijn J."/>
            <person name="Lind A.E."/>
            <person name="van Eijk R."/>
            <person name="Schleper C."/>
            <person name="Guy L."/>
            <person name="Ettema T.J."/>
        </authorList>
    </citation>
    <scope>NUCLEOTIDE SEQUENCE</scope>
</reference>
<evidence type="ECO:0000259" key="2">
    <source>
        <dbReference type="PROSITE" id="PS51379"/>
    </source>
</evidence>
<dbReference type="InterPro" id="IPR017900">
    <property type="entry name" value="4Fe4S_Fe_S_CS"/>
</dbReference>
<protein>
    <recommendedName>
        <fullName evidence="4">2Fe-2S ferredoxin-type domain-containing protein</fullName>
    </recommendedName>
</protein>
<dbReference type="CDD" id="cd00207">
    <property type="entry name" value="fer2"/>
    <property type="match status" value="1"/>
</dbReference>
<name>A0A0F9PD19_9ZZZZ</name>
<accession>A0A0F9PD19</accession>
<dbReference type="InterPro" id="IPR036010">
    <property type="entry name" value="2Fe-2S_ferredoxin-like_sf"/>
</dbReference>
<dbReference type="InterPro" id="IPR000283">
    <property type="entry name" value="NADH_UbQ_OxRdtase_75kDa_su_CS"/>
</dbReference>
<dbReference type="PROSITE" id="PS00641">
    <property type="entry name" value="COMPLEX1_75K_1"/>
    <property type="match status" value="1"/>
</dbReference>
<dbReference type="Gene3D" id="3.30.70.20">
    <property type="match status" value="1"/>
</dbReference>
<feature type="domain" description="4Fe-4S ferredoxin-type" evidence="2">
    <location>
        <begin position="155"/>
        <end position="184"/>
    </location>
</feature>
<dbReference type="Pfam" id="PF13510">
    <property type="entry name" value="Fer2_4"/>
    <property type="match status" value="1"/>
</dbReference>
<dbReference type="Gene3D" id="3.10.20.740">
    <property type="match status" value="1"/>
</dbReference>
<evidence type="ECO:0008006" key="4">
    <source>
        <dbReference type="Google" id="ProtNLM"/>
    </source>
</evidence>
<dbReference type="AlphaFoldDB" id="A0A0F9PD19"/>
<evidence type="ECO:0000313" key="3">
    <source>
        <dbReference type="EMBL" id="KKN22367.1"/>
    </source>
</evidence>
<dbReference type="EMBL" id="LAZR01003068">
    <property type="protein sequence ID" value="KKN22367.1"/>
    <property type="molecule type" value="Genomic_DNA"/>
</dbReference>
<dbReference type="GO" id="GO:0051536">
    <property type="term" value="F:iron-sulfur cluster binding"/>
    <property type="evidence" value="ECO:0007669"/>
    <property type="project" value="InterPro"/>
</dbReference>
<dbReference type="SUPFAM" id="SSF54292">
    <property type="entry name" value="2Fe-2S ferredoxin-like"/>
    <property type="match status" value="1"/>
</dbReference>
<dbReference type="PROSITE" id="PS51085">
    <property type="entry name" value="2FE2S_FER_2"/>
    <property type="match status" value="1"/>
</dbReference>
<dbReference type="GO" id="GO:0016020">
    <property type="term" value="C:membrane"/>
    <property type="evidence" value="ECO:0007669"/>
    <property type="project" value="InterPro"/>
</dbReference>
<comment type="caution">
    <text evidence="3">The sequence shown here is derived from an EMBL/GenBank/DDBJ whole genome shotgun (WGS) entry which is preliminary data.</text>
</comment>
<dbReference type="GO" id="GO:0008137">
    <property type="term" value="F:NADH dehydrogenase (ubiquinone) activity"/>
    <property type="evidence" value="ECO:0007669"/>
    <property type="project" value="InterPro"/>
</dbReference>
<dbReference type="SUPFAM" id="SSF54862">
    <property type="entry name" value="4Fe-4S ferredoxins"/>
    <property type="match status" value="1"/>
</dbReference>
<organism evidence="3">
    <name type="scientific">marine sediment metagenome</name>
    <dbReference type="NCBI Taxonomy" id="412755"/>
    <lineage>
        <taxon>unclassified sequences</taxon>
        <taxon>metagenomes</taxon>
        <taxon>ecological metagenomes</taxon>
    </lineage>
</organism>
<dbReference type="InterPro" id="IPR017896">
    <property type="entry name" value="4Fe4S_Fe-S-bd"/>
</dbReference>
<gene>
    <name evidence="3" type="ORF">LCGC14_0915840</name>
</gene>
<feature type="domain" description="4Fe-4S ferredoxin-type" evidence="2">
    <location>
        <begin position="112"/>
        <end position="143"/>
    </location>
</feature>
<dbReference type="PROSITE" id="PS51379">
    <property type="entry name" value="4FE4S_FER_2"/>
    <property type="match status" value="2"/>
</dbReference>
<proteinExistence type="predicted"/>
<dbReference type="PROSITE" id="PS00198">
    <property type="entry name" value="4FE4S_FER_1"/>
    <property type="match status" value="2"/>
</dbReference>
<sequence length="237" mass="26627">MPKIKIDGIAFNFLEHWTILDAAKFLGIDIPTLCYHEGLSLWGGCRLCIVEIGEGKNTKLVSSCTFLVQEGLIIRTASQKVINARKMILELLIAQNPTSKVLQDLASRLGLKQIRFKPKWENCIYCGLCVRICEEQMMAKAIGFVNRGNKLKITTPFDKNSEDCRRCGGCMYICPACTLRCEGSHPESVLCNGCYNALQPTCLDLYDNYSCWMGLKGECGTCVSKPIIQKIYEKKEF</sequence>